<dbReference type="Proteomes" id="UP000887575">
    <property type="component" value="Unassembled WGS sequence"/>
</dbReference>
<reference evidence="4" key="1">
    <citation type="submission" date="2024-02" db="UniProtKB">
        <authorList>
            <consortium name="WormBaseParasite"/>
        </authorList>
    </citation>
    <scope>IDENTIFICATION</scope>
</reference>
<feature type="compositionally biased region" description="Basic and acidic residues" evidence="1">
    <location>
        <begin position="504"/>
        <end position="516"/>
    </location>
</feature>
<dbReference type="AlphaFoldDB" id="A0AAF3EVI6"/>
<keyword evidence="2" id="KW-0812">Transmembrane</keyword>
<feature type="region of interest" description="Disordered" evidence="1">
    <location>
        <begin position="447"/>
        <end position="472"/>
    </location>
</feature>
<feature type="region of interest" description="Disordered" evidence="1">
    <location>
        <begin position="504"/>
        <end position="642"/>
    </location>
</feature>
<evidence type="ECO:0000256" key="2">
    <source>
        <dbReference type="SAM" id="Phobius"/>
    </source>
</evidence>
<protein>
    <submittedName>
        <fullName evidence="4">Uncharacterized protein</fullName>
    </submittedName>
</protein>
<evidence type="ECO:0000256" key="1">
    <source>
        <dbReference type="SAM" id="MobiDB-lite"/>
    </source>
</evidence>
<feature type="region of interest" description="Disordered" evidence="1">
    <location>
        <begin position="171"/>
        <end position="193"/>
    </location>
</feature>
<feature type="compositionally biased region" description="Polar residues" evidence="1">
    <location>
        <begin position="617"/>
        <end position="629"/>
    </location>
</feature>
<organism evidence="3 4">
    <name type="scientific">Mesorhabditis belari</name>
    <dbReference type="NCBI Taxonomy" id="2138241"/>
    <lineage>
        <taxon>Eukaryota</taxon>
        <taxon>Metazoa</taxon>
        <taxon>Ecdysozoa</taxon>
        <taxon>Nematoda</taxon>
        <taxon>Chromadorea</taxon>
        <taxon>Rhabditida</taxon>
        <taxon>Rhabditina</taxon>
        <taxon>Rhabditomorpha</taxon>
        <taxon>Rhabditoidea</taxon>
        <taxon>Rhabditidae</taxon>
        <taxon>Mesorhabditinae</taxon>
        <taxon>Mesorhabditis</taxon>
    </lineage>
</organism>
<dbReference type="WBParaSite" id="MBELARI_LOCUS17599.2">
    <property type="protein sequence ID" value="MBELARI_LOCUS17599.2"/>
    <property type="gene ID" value="MBELARI_LOCUS17599"/>
</dbReference>
<evidence type="ECO:0000313" key="4">
    <source>
        <dbReference type="WBParaSite" id="MBELARI_LOCUS17599.2"/>
    </source>
</evidence>
<feature type="transmembrane region" description="Helical" evidence="2">
    <location>
        <begin position="80"/>
        <end position="102"/>
    </location>
</feature>
<evidence type="ECO:0000313" key="3">
    <source>
        <dbReference type="Proteomes" id="UP000887575"/>
    </source>
</evidence>
<feature type="compositionally biased region" description="Basic and acidic residues" evidence="1">
    <location>
        <begin position="588"/>
        <end position="600"/>
    </location>
</feature>
<accession>A0AAF3EVI6</accession>
<feature type="compositionally biased region" description="Basic and acidic residues" evidence="1">
    <location>
        <begin position="171"/>
        <end position="190"/>
    </location>
</feature>
<name>A0AAF3EVI6_9BILA</name>
<sequence length="642" mass="73603">MKFPWHRLYDEEEGEDGKTEVHQPRMKVFTVGLDEKEKTKNLDEKVEIGSVIVEPKATAQVSPPPVVQQKKVHKGPFRTWLSCLLAVFFVLIIALTLSEIAYNRHRDEQYLRLKWAELKQRMLGMEILRQSQIQAQQSAINVPINPAQSLNNDQPPEIIDERLAFSKRLEKENNEVETNRVDNSAEHNSGDEENGDVRLAFLKAILEKIRTAAANGDLPSPVHVSVLEIKKQPLIGENEEDIEEMPQNMADGFGEWAAPSPFGPVDFQQNEGRQFDRLTWRGDRFPQQVENSGEAQPWMFNDDGAMNGPMEGPMEGPMNGPMERPQLRITHHFDRDNAMMPARIVTELYGDDASEFMRNFMNGRRGEEMNQPPIQQSLQFPMTEPQQWMGPQMMQPTPDQQRFAAEFGQTFGTNFGLNWERAQQQKQMPWQQFSAQQSFAQPQQMNAWQQWQNQWQQPQQQQAAIQPAQSAQASLDSQQLPWYQNWIQENKAQQHLPVDQKFNKEEKVDEEPKFTDLNEEDQGDDGFERKEQFNVPTDVIVDEQPEVVENGKNDEPISTVVNNQPAAAIEVEPIKEPESSAAFLPPRDQFDDPPPPKDAHNQQPNQEPFIPPEAISNDDTFTIDKNSPFFQIDDPSSFAAKA</sequence>
<keyword evidence="2" id="KW-1133">Transmembrane helix</keyword>
<keyword evidence="2" id="KW-0472">Membrane</keyword>
<proteinExistence type="predicted"/>
<keyword evidence="3" id="KW-1185">Reference proteome</keyword>